<evidence type="ECO:0000313" key="2">
    <source>
        <dbReference type="Proteomes" id="UP001620295"/>
    </source>
</evidence>
<sequence length="101" mass="11825">MPTTLDRWTRWLYDELGARHHWDLPAGSRVIRVFLLPGWLELDLTFAPEAEFGPRGPQWQTVFGRTQSLEPFQDPDRNTLVGLVWHHALHARVWSRSWAAP</sequence>
<dbReference type="Proteomes" id="UP001620295">
    <property type="component" value="Unassembled WGS sequence"/>
</dbReference>
<reference evidence="1 2" key="1">
    <citation type="submission" date="2024-11" db="EMBL/GenBank/DDBJ databases">
        <title>The Natural Products Discovery Center: Release of the First 8490 Sequenced Strains for Exploring Actinobacteria Biosynthetic Diversity.</title>
        <authorList>
            <person name="Kalkreuter E."/>
            <person name="Kautsar S.A."/>
            <person name="Yang D."/>
            <person name="Bader C.D."/>
            <person name="Teijaro C.N."/>
            <person name="Fluegel L."/>
            <person name="Davis C.M."/>
            <person name="Simpson J.R."/>
            <person name="Lauterbach L."/>
            <person name="Steele A.D."/>
            <person name="Gui C."/>
            <person name="Meng S."/>
            <person name="Li G."/>
            <person name="Viehrig K."/>
            <person name="Ye F."/>
            <person name="Su P."/>
            <person name="Kiefer A.F."/>
            <person name="Nichols A."/>
            <person name="Cepeda A.J."/>
            <person name="Yan W."/>
            <person name="Fan B."/>
            <person name="Jiang Y."/>
            <person name="Adhikari A."/>
            <person name="Zheng C.-J."/>
            <person name="Schuster L."/>
            <person name="Cowan T.M."/>
            <person name="Smanski M.J."/>
            <person name="Chevrette M.G."/>
            <person name="De Carvalho L.P.S."/>
            <person name="Shen B."/>
        </authorList>
    </citation>
    <scope>NUCLEOTIDE SEQUENCE [LARGE SCALE GENOMIC DNA]</scope>
    <source>
        <strain evidence="1 2">NPDC020863</strain>
    </source>
</reference>
<organism evidence="1 2">
    <name type="scientific">Streptomyces milbemycinicus</name>
    <dbReference type="NCBI Taxonomy" id="476552"/>
    <lineage>
        <taxon>Bacteria</taxon>
        <taxon>Bacillati</taxon>
        <taxon>Actinomycetota</taxon>
        <taxon>Actinomycetes</taxon>
        <taxon>Kitasatosporales</taxon>
        <taxon>Streptomycetaceae</taxon>
        <taxon>Streptomyces</taxon>
    </lineage>
</organism>
<dbReference type="RefSeq" id="WP_358645000.1">
    <property type="nucleotide sequence ID" value="NZ_JBFACG010000001.1"/>
</dbReference>
<dbReference type="EMBL" id="JBJDQH010000014">
    <property type="protein sequence ID" value="MFK4270639.1"/>
    <property type="molecule type" value="Genomic_DNA"/>
</dbReference>
<gene>
    <name evidence="1" type="ORF">ACI2L5_37790</name>
</gene>
<proteinExistence type="predicted"/>
<comment type="caution">
    <text evidence="1">The sequence shown here is derived from an EMBL/GenBank/DDBJ whole genome shotgun (WGS) entry which is preliminary data.</text>
</comment>
<accession>A0ABW8M095</accession>
<evidence type="ECO:0000313" key="1">
    <source>
        <dbReference type="EMBL" id="MFK4270639.1"/>
    </source>
</evidence>
<keyword evidence="2" id="KW-1185">Reference proteome</keyword>
<protein>
    <submittedName>
        <fullName evidence="1">Uncharacterized protein</fullName>
    </submittedName>
</protein>
<name>A0ABW8M095_9ACTN</name>